<dbReference type="EMBL" id="CBUK010000003">
    <property type="protein sequence ID" value="CDI57274.1"/>
    <property type="molecule type" value="Genomic_DNA"/>
</dbReference>
<keyword evidence="2" id="KW-1185">Reference proteome</keyword>
<proteinExistence type="predicted"/>
<evidence type="ECO:0000313" key="1">
    <source>
        <dbReference type="EMBL" id="CDI57274.1"/>
    </source>
</evidence>
<sequence>MLLLLHLVQLVSLDSFQFIQRPFQCGSFLC</sequence>
<protein>
    <submittedName>
        <fullName evidence="1">Uncharacterized protein</fullName>
    </submittedName>
</protein>
<accession>U6F2T4</accession>
<reference evidence="1" key="1">
    <citation type="submission" date="2013-09" db="EMBL/GenBank/DDBJ databases">
        <title>Draft Genome Sequence of five Lactobacillus helveticus strains CIRM-BIA 101T, 103, 104, 951 and 953 isolated from milk product.</title>
        <authorList>
            <person name="Valence F."/>
            <person name="Chuat V."/>
            <person name="Ma L."/>
            <person name="Creno S."/>
            <person name="Falentin H."/>
            <person name="Lortal S."/>
            <person name="Bizet C."/>
            <person name="Clermont D."/>
            <person name="Loux V."/>
            <person name="Bouchier C."/>
            <person name="Cousin S."/>
        </authorList>
    </citation>
    <scope>NUCLEOTIDE SEQUENCE [LARGE SCALE GENOMIC DNA]</scope>
    <source>
        <strain evidence="1">CIRM-BIA 951</strain>
    </source>
</reference>
<dbReference type="HOGENOM" id="CLU_3404160_0_0_9"/>
<organism evidence="1 2">
    <name type="scientific">Lactobacillus helveticus CIRM-BIA 951</name>
    <dbReference type="NCBI Taxonomy" id="1226334"/>
    <lineage>
        <taxon>Bacteria</taxon>
        <taxon>Bacillati</taxon>
        <taxon>Bacillota</taxon>
        <taxon>Bacilli</taxon>
        <taxon>Lactobacillales</taxon>
        <taxon>Lactobacillaceae</taxon>
        <taxon>Lactobacillus</taxon>
    </lineage>
</organism>
<dbReference type="AlphaFoldDB" id="U6F2T4"/>
<evidence type="ECO:0000313" key="2">
    <source>
        <dbReference type="Proteomes" id="UP000017248"/>
    </source>
</evidence>
<name>U6F2T4_LACHE</name>
<gene>
    <name evidence="1" type="ORF">LHCIRMBIA951_00452</name>
</gene>
<dbReference type="Proteomes" id="UP000017248">
    <property type="component" value="Unassembled WGS sequence"/>
</dbReference>
<comment type="caution">
    <text evidence="1">The sequence shown here is derived from an EMBL/GenBank/DDBJ whole genome shotgun (WGS) entry which is preliminary data.</text>
</comment>